<keyword evidence="2" id="KW-1185">Reference proteome</keyword>
<gene>
    <name evidence="1" type="ORF">RRG08_049419</name>
</gene>
<name>A0AAE0ZSH3_9GAST</name>
<dbReference type="Proteomes" id="UP001283361">
    <property type="component" value="Unassembled WGS sequence"/>
</dbReference>
<evidence type="ECO:0000313" key="2">
    <source>
        <dbReference type="Proteomes" id="UP001283361"/>
    </source>
</evidence>
<sequence length="100" mass="11198">MGPPRDDSLLYAVIWFHQFSALIYQAKKLILLPSLSGPALYRRSPSGVKPGPTRAITAGHPGLLDHWGDNEFYELSSFYHVHSKMPQTCFSDTKLAARKP</sequence>
<dbReference type="EMBL" id="JAWDGP010003406">
    <property type="protein sequence ID" value="KAK3774483.1"/>
    <property type="molecule type" value="Genomic_DNA"/>
</dbReference>
<protein>
    <submittedName>
        <fullName evidence="1">Uncharacterized protein</fullName>
    </submittedName>
</protein>
<evidence type="ECO:0000313" key="1">
    <source>
        <dbReference type="EMBL" id="KAK3774483.1"/>
    </source>
</evidence>
<organism evidence="1 2">
    <name type="scientific">Elysia crispata</name>
    <name type="common">lettuce slug</name>
    <dbReference type="NCBI Taxonomy" id="231223"/>
    <lineage>
        <taxon>Eukaryota</taxon>
        <taxon>Metazoa</taxon>
        <taxon>Spiralia</taxon>
        <taxon>Lophotrochozoa</taxon>
        <taxon>Mollusca</taxon>
        <taxon>Gastropoda</taxon>
        <taxon>Heterobranchia</taxon>
        <taxon>Euthyneura</taxon>
        <taxon>Panpulmonata</taxon>
        <taxon>Sacoglossa</taxon>
        <taxon>Placobranchoidea</taxon>
        <taxon>Plakobranchidae</taxon>
        <taxon>Elysia</taxon>
    </lineage>
</organism>
<proteinExistence type="predicted"/>
<dbReference type="AlphaFoldDB" id="A0AAE0ZSH3"/>
<reference evidence="1" key="1">
    <citation type="journal article" date="2023" name="G3 (Bethesda)">
        <title>A reference genome for the long-term kleptoplast-retaining sea slug Elysia crispata morphotype clarki.</title>
        <authorList>
            <person name="Eastman K.E."/>
            <person name="Pendleton A.L."/>
            <person name="Shaikh M.A."/>
            <person name="Suttiyut T."/>
            <person name="Ogas R."/>
            <person name="Tomko P."/>
            <person name="Gavelis G."/>
            <person name="Widhalm J.R."/>
            <person name="Wisecaver J.H."/>
        </authorList>
    </citation>
    <scope>NUCLEOTIDE SEQUENCE</scope>
    <source>
        <strain evidence="1">ECLA1</strain>
    </source>
</reference>
<comment type="caution">
    <text evidence="1">The sequence shown here is derived from an EMBL/GenBank/DDBJ whole genome shotgun (WGS) entry which is preliminary data.</text>
</comment>
<accession>A0AAE0ZSH3</accession>